<evidence type="ECO:0000256" key="4">
    <source>
        <dbReference type="ARBA" id="ARBA00019397"/>
    </source>
</evidence>
<evidence type="ECO:0000256" key="7">
    <source>
        <dbReference type="ARBA" id="ARBA00023152"/>
    </source>
</evidence>
<gene>
    <name evidence="9 11" type="primary">tpiA</name>
    <name evidence="11" type="ORF">NCTC10181_00466</name>
</gene>
<feature type="binding site" evidence="9">
    <location>
        <begin position="226"/>
        <end position="227"/>
    </location>
    <ligand>
        <name>substrate</name>
    </ligand>
</feature>
<evidence type="ECO:0000256" key="9">
    <source>
        <dbReference type="HAMAP-Rule" id="MF_00147"/>
    </source>
</evidence>
<evidence type="ECO:0000313" key="12">
    <source>
        <dbReference type="Proteomes" id="UP000290985"/>
    </source>
</evidence>
<dbReference type="UniPathway" id="UPA00109">
    <property type="reaction ID" value="UER00189"/>
</dbReference>
<comment type="pathway">
    <text evidence="1 9 10">Carbohydrate degradation; glycolysis; D-glyceraldehyde 3-phosphate from glycerone phosphate: step 1/1.</text>
</comment>
<protein>
    <recommendedName>
        <fullName evidence="4 9">Triosephosphate isomerase</fullName>
        <shortName evidence="9">TIM</shortName>
        <shortName evidence="9">TPI</shortName>
        <ecNumber evidence="3 9">5.3.1.1</ecNumber>
    </recommendedName>
    <alternativeName>
        <fullName evidence="9">Triose-phosphate isomerase</fullName>
    </alternativeName>
</protein>
<dbReference type="RefSeq" id="WP_129725424.1">
    <property type="nucleotide sequence ID" value="NZ_LR215036.1"/>
</dbReference>
<sequence>MKKTVIIGNWKMNKTFSETSAFLEDLSKALKENHSKIVANLEYGIAAPFTNLAAFTNKPKDLRVVAQDVSAHSKGAFTGEVSVSMLKDLNVSHVVIGHSERRTYHHESDELVNAKAKAALEAGITPVICVGETLEQYEQGITKEVIKHQVQYSLKDLDLSKVIVAYEPIWAIGTGKVATPEVAQEVCEFIRSLTNKDLLIQYGGSVSPSNIEALHSQKDIDGFLVGGASLEVSSFVKLLTLGK</sequence>
<dbReference type="Proteomes" id="UP000290985">
    <property type="component" value="Chromosome"/>
</dbReference>
<accession>A0A449B1Y9</accession>
<evidence type="ECO:0000256" key="5">
    <source>
        <dbReference type="ARBA" id="ARBA00022432"/>
    </source>
</evidence>
<keyword evidence="5 9" id="KW-0312">Gluconeogenesis</keyword>
<dbReference type="AlphaFoldDB" id="A0A449B1Y9"/>
<keyword evidence="7 9" id="KW-0324">Glycolysis</keyword>
<dbReference type="OrthoDB" id="9809429at2"/>
<keyword evidence="8 9" id="KW-0413">Isomerase</keyword>
<dbReference type="PROSITE" id="PS51440">
    <property type="entry name" value="TIM_2"/>
    <property type="match status" value="1"/>
</dbReference>
<dbReference type="InterPro" id="IPR013785">
    <property type="entry name" value="Aldolase_TIM"/>
</dbReference>
<reference evidence="11 12" key="1">
    <citation type="submission" date="2019-01" db="EMBL/GenBank/DDBJ databases">
        <authorList>
            <consortium name="Pathogen Informatics"/>
        </authorList>
    </citation>
    <scope>NUCLEOTIDE SEQUENCE [LARGE SCALE GENOMIC DNA]</scope>
    <source>
        <strain evidence="11 12">NCTC10181</strain>
    </source>
</reference>
<dbReference type="InterPro" id="IPR022896">
    <property type="entry name" value="TrioseP_Isoase_bac/euk"/>
</dbReference>
<organism evidence="11 12">
    <name type="scientific">Mycoplasmopsis citelli</name>
    <dbReference type="NCBI Taxonomy" id="171281"/>
    <lineage>
        <taxon>Bacteria</taxon>
        <taxon>Bacillati</taxon>
        <taxon>Mycoplasmatota</taxon>
        <taxon>Mycoplasmoidales</taxon>
        <taxon>Metamycoplasmataceae</taxon>
        <taxon>Mycoplasmopsis</taxon>
    </lineage>
</organism>
<feature type="active site" description="Proton acceptor" evidence="9">
    <location>
        <position position="167"/>
    </location>
</feature>
<dbReference type="InterPro" id="IPR035990">
    <property type="entry name" value="TIM_sf"/>
</dbReference>
<dbReference type="PANTHER" id="PTHR21139">
    <property type="entry name" value="TRIOSEPHOSPHATE ISOMERASE"/>
    <property type="match status" value="1"/>
</dbReference>
<evidence type="ECO:0000256" key="10">
    <source>
        <dbReference type="RuleBase" id="RU363013"/>
    </source>
</evidence>
<dbReference type="InterPro" id="IPR020861">
    <property type="entry name" value="Triosephosphate_isomerase_AS"/>
</dbReference>
<proteinExistence type="inferred from homology"/>
<dbReference type="CDD" id="cd00311">
    <property type="entry name" value="TIM"/>
    <property type="match status" value="1"/>
</dbReference>
<evidence type="ECO:0000256" key="3">
    <source>
        <dbReference type="ARBA" id="ARBA00011940"/>
    </source>
</evidence>
<dbReference type="GO" id="GO:0019563">
    <property type="term" value="P:glycerol catabolic process"/>
    <property type="evidence" value="ECO:0007669"/>
    <property type="project" value="TreeGrafter"/>
</dbReference>
<dbReference type="FunFam" id="3.20.20.70:FF:000016">
    <property type="entry name" value="Triosephosphate isomerase"/>
    <property type="match status" value="1"/>
</dbReference>
<dbReference type="NCBIfam" id="TIGR00419">
    <property type="entry name" value="tim"/>
    <property type="match status" value="1"/>
</dbReference>
<dbReference type="GO" id="GO:0006094">
    <property type="term" value="P:gluconeogenesis"/>
    <property type="evidence" value="ECO:0007669"/>
    <property type="project" value="UniProtKB-UniRule"/>
</dbReference>
<feature type="binding site" evidence="9">
    <location>
        <position position="173"/>
    </location>
    <ligand>
        <name>substrate</name>
    </ligand>
</feature>
<dbReference type="PROSITE" id="PS00171">
    <property type="entry name" value="TIM_1"/>
    <property type="match status" value="1"/>
</dbReference>
<keyword evidence="6 9" id="KW-0963">Cytoplasm</keyword>
<comment type="subunit">
    <text evidence="9 10">Homodimer.</text>
</comment>
<comment type="similarity">
    <text evidence="2 9 10">Belongs to the triosephosphate isomerase family.</text>
</comment>
<dbReference type="InterPro" id="IPR000652">
    <property type="entry name" value="Triosephosphate_isomerase"/>
</dbReference>
<dbReference type="GO" id="GO:0004807">
    <property type="term" value="F:triose-phosphate isomerase activity"/>
    <property type="evidence" value="ECO:0007669"/>
    <property type="project" value="UniProtKB-UniRule"/>
</dbReference>
<dbReference type="Pfam" id="PF00121">
    <property type="entry name" value="TIM"/>
    <property type="match status" value="1"/>
</dbReference>
<dbReference type="Gene3D" id="3.20.20.70">
    <property type="entry name" value="Aldolase class I"/>
    <property type="match status" value="1"/>
</dbReference>
<dbReference type="EMBL" id="LR215036">
    <property type="protein sequence ID" value="VEU74612.1"/>
    <property type="molecule type" value="Genomic_DNA"/>
</dbReference>
<comment type="subcellular location">
    <subcellularLocation>
        <location evidence="9 10">Cytoplasm</location>
    </subcellularLocation>
</comment>
<evidence type="ECO:0000256" key="8">
    <source>
        <dbReference type="ARBA" id="ARBA00023235"/>
    </source>
</evidence>
<dbReference type="HAMAP" id="MF_00147_B">
    <property type="entry name" value="TIM_B"/>
    <property type="match status" value="1"/>
</dbReference>
<evidence type="ECO:0000256" key="1">
    <source>
        <dbReference type="ARBA" id="ARBA00004680"/>
    </source>
</evidence>
<name>A0A449B1Y9_9BACT</name>
<dbReference type="GO" id="GO:0046166">
    <property type="term" value="P:glyceraldehyde-3-phosphate biosynthetic process"/>
    <property type="evidence" value="ECO:0007669"/>
    <property type="project" value="TreeGrafter"/>
</dbReference>
<dbReference type="GO" id="GO:0005829">
    <property type="term" value="C:cytosol"/>
    <property type="evidence" value="ECO:0007669"/>
    <property type="project" value="TreeGrafter"/>
</dbReference>
<feature type="active site" description="Electrophile" evidence="9">
    <location>
        <position position="98"/>
    </location>
</feature>
<evidence type="ECO:0000256" key="2">
    <source>
        <dbReference type="ARBA" id="ARBA00007422"/>
    </source>
</evidence>
<dbReference type="UniPathway" id="UPA00138"/>
<dbReference type="GO" id="GO:0006096">
    <property type="term" value="P:glycolytic process"/>
    <property type="evidence" value="ECO:0007669"/>
    <property type="project" value="UniProtKB-UniRule"/>
</dbReference>
<feature type="binding site" evidence="9">
    <location>
        <position position="205"/>
    </location>
    <ligand>
        <name>substrate</name>
    </ligand>
</feature>
<feature type="binding site" evidence="9">
    <location>
        <begin position="9"/>
        <end position="11"/>
    </location>
    <ligand>
        <name>substrate</name>
    </ligand>
</feature>
<comment type="pathway">
    <text evidence="9 10">Carbohydrate biosynthesis; gluconeogenesis.</text>
</comment>
<evidence type="ECO:0000313" key="11">
    <source>
        <dbReference type="EMBL" id="VEU74612.1"/>
    </source>
</evidence>
<dbReference type="PANTHER" id="PTHR21139:SF42">
    <property type="entry name" value="TRIOSEPHOSPHATE ISOMERASE"/>
    <property type="match status" value="1"/>
</dbReference>
<dbReference type="EC" id="5.3.1.1" evidence="3 9"/>
<dbReference type="KEGG" id="mcit:NCTC10181_00466"/>
<keyword evidence="12" id="KW-1185">Reference proteome</keyword>
<comment type="function">
    <text evidence="9">Involved in the gluconeogenesis. Catalyzes stereospecifically the conversion of dihydroxyacetone phosphate (DHAP) to D-glyceraldehyde-3-phosphate (G3P).</text>
</comment>
<dbReference type="SUPFAM" id="SSF51351">
    <property type="entry name" value="Triosephosphate isomerase (TIM)"/>
    <property type="match status" value="1"/>
</dbReference>
<comment type="catalytic activity">
    <reaction evidence="9 10">
        <text>D-glyceraldehyde 3-phosphate = dihydroxyacetone phosphate</text>
        <dbReference type="Rhea" id="RHEA:18585"/>
        <dbReference type="ChEBI" id="CHEBI:57642"/>
        <dbReference type="ChEBI" id="CHEBI:59776"/>
        <dbReference type="EC" id="5.3.1.1"/>
    </reaction>
</comment>
<evidence type="ECO:0000256" key="6">
    <source>
        <dbReference type="ARBA" id="ARBA00022490"/>
    </source>
</evidence>